<evidence type="ECO:0000313" key="4">
    <source>
        <dbReference type="Proteomes" id="UP000654075"/>
    </source>
</evidence>
<reference evidence="3" key="1">
    <citation type="submission" date="2021-02" db="EMBL/GenBank/DDBJ databases">
        <authorList>
            <person name="Dougan E. K."/>
            <person name="Rhodes N."/>
            <person name="Thang M."/>
            <person name="Chan C."/>
        </authorList>
    </citation>
    <scope>NUCLEOTIDE SEQUENCE</scope>
</reference>
<keyword evidence="4" id="KW-1185">Reference proteome</keyword>
<evidence type="ECO:0000259" key="2">
    <source>
        <dbReference type="Pfam" id="PF03109"/>
    </source>
</evidence>
<proteinExistence type="inferred from homology"/>
<dbReference type="InterPro" id="IPR050154">
    <property type="entry name" value="UbiB_kinase"/>
</dbReference>
<dbReference type="Proteomes" id="UP000654075">
    <property type="component" value="Unassembled WGS sequence"/>
</dbReference>
<feature type="domain" description="ABC1 atypical kinase-like" evidence="2">
    <location>
        <begin position="25"/>
        <end position="177"/>
    </location>
</feature>
<gene>
    <name evidence="3" type="ORF">PGLA1383_LOCUS51041</name>
</gene>
<accession>A0A813HCP9</accession>
<sequence length="254" mass="28256">MLRQLLRSGLGQRLSAARFASSSLMDNKEARRVIAADLGRRVELVFEVSPEAWEPVLVTPQSFVFRWRLRSGVSNGAPGGQEVAVKVQREAFSLDLVALRTWLLLARRRWSVPGWRMLELALDKAREELNYQQRAKEQESYRHELLLRVQDIEVPRVCWQATGMQVLTTTWVQGPRLFSASRGDCPEADPPDRQWPTRCSGPAAGGLVVASPAKSAAGSLLSLALQVGWANDALEKESGWKRMAGSCCFCSCSC</sequence>
<dbReference type="InterPro" id="IPR004147">
    <property type="entry name" value="ABC1_dom"/>
</dbReference>
<name>A0A813HCP9_POLGL</name>
<comment type="caution">
    <text evidence="3">The sequence shown here is derived from an EMBL/GenBank/DDBJ whole genome shotgun (WGS) entry which is preliminary data.</text>
</comment>
<comment type="similarity">
    <text evidence="1">Belongs to the protein kinase superfamily. ADCK protein kinase family.</text>
</comment>
<dbReference type="AlphaFoldDB" id="A0A813HCP9"/>
<protein>
    <recommendedName>
        <fullName evidence="2">ABC1 atypical kinase-like domain-containing protein</fullName>
    </recommendedName>
</protein>
<dbReference type="PANTHER" id="PTHR10566:SF113">
    <property type="entry name" value="PROTEIN ACTIVITY OF BC1 COMPLEX KINASE 7, CHLOROPLASTIC"/>
    <property type="match status" value="1"/>
</dbReference>
<dbReference type="Pfam" id="PF03109">
    <property type="entry name" value="ABC1"/>
    <property type="match status" value="1"/>
</dbReference>
<organism evidence="3 4">
    <name type="scientific">Polarella glacialis</name>
    <name type="common">Dinoflagellate</name>
    <dbReference type="NCBI Taxonomy" id="89957"/>
    <lineage>
        <taxon>Eukaryota</taxon>
        <taxon>Sar</taxon>
        <taxon>Alveolata</taxon>
        <taxon>Dinophyceae</taxon>
        <taxon>Suessiales</taxon>
        <taxon>Suessiaceae</taxon>
        <taxon>Polarella</taxon>
    </lineage>
</organism>
<dbReference type="EMBL" id="CAJNNV010031285">
    <property type="protein sequence ID" value="CAE8635447.1"/>
    <property type="molecule type" value="Genomic_DNA"/>
</dbReference>
<dbReference type="PANTHER" id="PTHR10566">
    <property type="entry name" value="CHAPERONE-ACTIVITY OF BC1 COMPLEX CABC1 -RELATED"/>
    <property type="match status" value="1"/>
</dbReference>
<evidence type="ECO:0000256" key="1">
    <source>
        <dbReference type="ARBA" id="ARBA00009670"/>
    </source>
</evidence>
<evidence type="ECO:0000313" key="3">
    <source>
        <dbReference type="EMBL" id="CAE8635447.1"/>
    </source>
</evidence>